<dbReference type="RefSeq" id="XP_065985928.1">
    <property type="nucleotide sequence ID" value="XM_066129515.1"/>
</dbReference>
<dbReference type="AlphaFoldDB" id="A0A7D5UT57"/>
<sequence length="46" mass="5091">MFYFLKKYLASAHGADVLPSSACDLSSAYDQTVSRSYRNMKPLAAD</sequence>
<evidence type="ECO:0000313" key="2">
    <source>
        <dbReference type="Proteomes" id="UP000510686"/>
    </source>
</evidence>
<dbReference type="Proteomes" id="UP000510686">
    <property type="component" value="Chromosome 1"/>
</dbReference>
<reference evidence="1 2" key="1">
    <citation type="submission" date="2020-07" db="EMBL/GenBank/DDBJ databases">
        <title>Telomere length de novo assembly of all 7 chromosomes of the fungus, Metarhizium brunneum, using a novel assembly pipeline.</title>
        <authorList>
            <person name="Saud z."/>
            <person name="Kortsinoglou A."/>
            <person name="Kouvelis V.N."/>
            <person name="Butt T.M."/>
        </authorList>
    </citation>
    <scope>NUCLEOTIDE SEQUENCE [LARGE SCALE GENOMIC DNA]</scope>
    <source>
        <strain evidence="1 2">4556</strain>
    </source>
</reference>
<dbReference type="GeneID" id="90967400"/>
<evidence type="ECO:0000313" key="1">
    <source>
        <dbReference type="EMBL" id="QLI65292.1"/>
    </source>
</evidence>
<proteinExistence type="predicted"/>
<protein>
    <submittedName>
        <fullName evidence="1">Uncharacterized protein</fullName>
    </submittedName>
</protein>
<organism evidence="1 2">
    <name type="scientific">Metarhizium brunneum</name>
    <dbReference type="NCBI Taxonomy" id="500148"/>
    <lineage>
        <taxon>Eukaryota</taxon>
        <taxon>Fungi</taxon>
        <taxon>Dikarya</taxon>
        <taxon>Ascomycota</taxon>
        <taxon>Pezizomycotina</taxon>
        <taxon>Sordariomycetes</taxon>
        <taxon>Hypocreomycetidae</taxon>
        <taxon>Hypocreales</taxon>
        <taxon>Clavicipitaceae</taxon>
        <taxon>Metarhizium</taxon>
    </lineage>
</organism>
<gene>
    <name evidence="1" type="ORF">G6M90_00g001730</name>
</gene>
<keyword evidence="2" id="KW-1185">Reference proteome</keyword>
<name>A0A7D5UT57_9HYPO</name>
<dbReference type="EMBL" id="CP058932">
    <property type="protein sequence ID" value="QLI65292.1"/>
    <property type="molecule type" value="Genomic_DNA"/>
</dbReference>
<accession>A0A7D5UT57</accession>
<dbReference type="KEGG" id="mbrn:90967400"/>